<dbReference type="GO" id="GO:0004746">
    <property type="term" value="F:riboflavin synthase activity"/>
    <property type="evidence" value="ECO:0007669"/>
    <property type="project" value="UniProtKB-EC"/>
</dbReference>
<sequence>MAQHRNTALRRRLGGAVVGASVLASSLALSSPVSFHPVAAFAADTTCTPGAATLSAKKVEKAKEFTALVCGLKEGQRVRGEYRHASPSGSGDAVPAPVEGIPKGTAPLGYSREIAAVGADGRATVTFVIAEPGTYAISVVPLEEGTASKATVEITDQAPPPTTPAEPSDPAPSPTSTKEPPEDSTASPSPTPEPTPKPTTEPSPEPSREPTTEPTPKPTSEPTPKPTAEPTAEPTPSPSPTPSKEPKPSPTESPSEEPEPTEHPTAAPSEPAAPSPSAAPSPLPNSGEPSHAHPSEAPGDTDQAPGLDTNGESGNSSTEAAGSDFVRPRAPHMSRIPARNGHGRSADFGAVGSDYSKLAGHGKGSDGVDRPGPTPGSFPAKPDDESNEGSTQLITDPSRQPLGLSVAWLIGGVIAGLGLAATGAIVLMRRNFDR</sequence>
<feature type="compositionally biased region" description="Pro residues" evidence="1">
    <location>
        <begin position="189"/>
        <end position="205"/>
    </location>
</feature>
<keyword evidence="4" id="KW-0808">Transferase</keyword>
<feature type="compositionally biased region" description="Polar residues" evidence="1">
    <location>
        <begin position="388"/>
        <end position="398"/>
    </location>
</feature>
<dbReference type="Proteomes" id="UP000092596">
    <property type="component" value="Chromosome"/>
</dbReference>
<organism evidence="4 5">
    <name type="scientific">Dermabacter vaginalis</name>
    <dbReference type="NCBI Taxonomy" id="1630135"/>
    <lineage>
        <taxon>Bacteria</taxon>
        <taxon>Bacillati</taxon>
        <taxon>Actinomycetota</taxon>
        <taxon>Actinomycetes</taxon>
        <taxon>Micrococcales</taxon>
        <taxon>Dermabacteraceae</taxon>
        <taxon>Dermabacter</taxon>
    </lineage>
</organism>
<evidence type="ECO:0000256" key="3">
    <source>
        <dbReference type="SAM" id="SignalP"/>
    </source>
</evidence>
<feature type="compositionally biased region" description="Pro residues" evidence="1">
    <location>
        <begin position="158"/>
        <end position="173"/>
    </location>
</feature>
<feature type="region of interest" description="Disordered" evidence="1">
    <location>
        <begin position="155"/>
        <end position="398"/>
    </location>
</feature>
<feature type="signal peptide" evidence="3">
    <location>
        <begin position="1"/>
        <end position="30"/>
    </location>
</feature>
<feature type="compositionally biased region" description="Polar residues" evidence="1">
    <location>
        <begin position="310"/>
        <end position="320"/>
    </location>
</feature>
<dbReference type="PATRIC" id="fig|1630135.4.peg.247"/>
<dbReference type="RefSeq" id="WP_065247164.1">
    <property type="nucleotide sequence ID" value="NZ_CP012117.1"/>
</dbReference>
<evidence type="ECO:0000256" key="2">
    <source>
        <dbReference type="SAM" id="Phobius"/>
    </source>
</evidence>
<accession>A0A1B0ZFT2</accession>
<feature type="compositionally biased region" description="Pro residues" evidence="1">
    <location>
        <begin position="271"/>
        <end position="283"/>
    </location>
</feature>
<feature type="compositionally biased region" description="Pro residues" evidence="1">
    <location>
        <begin position="213"/>
        <end position="251"/>
    </location>
</feature>
<feature type="transmembrane region" description="Helical" evidence="2">
    <location>
        <begin position="406"/>
        <end position="428"/>
    </location>
</feature>
<name>A0A1B0ZFT2_9MICO</name>
<protein>
    <submittedName>
        <fullName evidence="4">Riboflavin synthase</fullName>
        <ecNumber evidence="4">2.5.1.9</ecNumber>
    </submittedName>
</protein>
<evidence type="ECO:0000313" key="4">
    <source>
        <dbReference type="EMBL" id="ANP26804.1"/>
    </source>
</evidence>
<keyword evidence="2" id="KW-0472">Membrane</keyword>
<dbReference type="AlphaFoldDB" id="A0A1B0ZFT2"/>
<dbReference type="EC" id="2.5.1.9" evidence="4"/>
<dbReference type="EMBL" id="CP012117">
    <property type="protein sequence ID" value="ANP26804.1"/>
    <property type="molecule type" value="Genomic_DNA"/>
</dbReference>
<dbReference type="KEGG" id="dva:DAD186_02450"/>
<gene>
    <name evidence="4" type="ORF">DAD186_02450</name>
</gene>
<reference evidence="4 5" key="1">
    <citation type="submission" date="2015-06" db="EMBL/GenBank/DDBJ databases">
        <title>Investigation of pathophysiology for high-risk pregnancy and development of treatment modality based on it.</title>
        <authorList>
            <person name="Kim B.-C."/>
            <person name="Lim S."/>
        </authorList>
    </citation>
    <scope>NUCLEOTIDE SEQUENCE [LARGE SCALE GENOMIC DNA]</scope>
    <source>
        <strain evidence="4 5">AD1-86</strain>
    </source>
</reference>
<keyword evidence="2" id="KW-0812">Transmembrane</keyword>
<dbReference type="STRING" id="1630135.DAD186_02450"/>
<evidence type="ECO:0000313" key="5">
    <source>
        <dbReference type="Proteomes" id="UP000092596"/>
    </source>
</evidence>
<proteinExistence type="predicted"/>
<keyword evidence="3" id="KW-0732">Signal</keyword>
<feature type="chain" id="PRO_5039363723" evidence="3">
    <location>
        <begin position="31"/>
        <end position="434"/>
    </location>
</feature>
<keyword evidence="2" id="KW-1133">Transmembrane helix</keyword>
<evidence type="ECO:0000256" key="1">
    <source>
        <dbReference type="SAM" id="MobiDB-lite"/>
    </source>
</evidence>